<dbReference type="InterPro" id="IPR031836">
    <property type="entry name" value="Trans_coact"/>
</dbReference>
<keyword evidence="2" id="KW-1185">Reference proteome</keyword>
<dbReference type="EMBL" id="MH375644">
    <property type="protein sequence ID" value="AXC34397.1"/>
    <property type="molecule type" value="Genomic_DNA"/>
</dbReference>
<dbReference type="GeneID" id="55608475"/>
<accession>A0A384ZRX7</accession>
<evidence type="ECO:0000313" key="1">
    <source>
        <dbReference type="EMBL" id="AXC34397.1"/>
    </source>
</evidence>
<evidence type="ECO:0000313" key="2">
    <source>
        <dbReference type="Proteomes" id="UP000260311"/>
    </source>
</evidence>
<reference evidence="1 2" key="1">
    <citation type="submission" date="2018-05" db="EMBL/GenBank/DDBJ databases">
        <title>The genome of Vibrio coralliilyticus phage YC.</title>
        <authorList>
            <person name="Benler S."/>
        </authorList>
    </citation>
    <scope>NUCLEOTIDE SEQUENCE [LARGE SCALE GENOMIC DNA]</scope>
</reference>
<organism evidence="1 2">
    <name type="scientific">Vibrio phage YC</name>
    <dbReference type="NCBI Taxonomy" id="2267403"/>
    <lineage>
        <taxon>Viruses</taxon>
        <taxon>Duplodnaviria</taxon>
        <taxon>Heunggongvirae</taxon>
        <taxon>Uroviricota</taxon>
        <taxon>Caudoviricetes</taxon>
        <taxon>Pantevenvirales</taxon>
        <taxon>Ackermannviridae</taxon>
        <taxon>Campanilevirus</taxon>
        <taxon>Campanilevirus YC</taxon>
    </lineage>
</organism>
<proteinExistence type="predicted"/>
<name>A0A384ZRX7_9CAUD</name>
<protein>
    <submittedName>
        <fullName evidence="1">Uncharacterized protein</fullName>
    </submittedName>
</protein>
<sequence length="84" mass="9524">MSDETQLQANDFSKLVRDKMSANQDCCETDAQLALESINEVCEELDISHEDVTKYLTSDLKSYLKGVCNRAGLMVDKQSSRRLF</sequence>
<dbReference type="RefSeq" id="YP_009838243.1">
    <property type="nucleotide sequence ID" value="NC_048709.1"/>
</dbReference>
<dbReference type="KEGG" id="vg:55608475"/>
<dbReference type="Proteomes" id="UP000260311">
    <property type="component" value="Segment"/>
</dbReference>
<dbReference type="Pfam" id="PF16805">
    <property type="entry name" value="Trans_coact"/>
    <property type="match status" value="1"/>
</dbReference>